<dbReference type="PANTHER" id="PTHR10996:SF178">
    <property type="entry name" value="2-HYDROXYACID DEHYDROGENASE YGL185C-RELATED"/>
    <property type="match status" value="1"/>
</dbReference>
<dbReference type="STRING" id="332411.VI06_01505"/>
<dbReference type="Pfam" id="PF02826">
    <property type="entry name" value="2-Hacid_dh_C"/>
    <property type="match status" value="1"/>
</dbReference>
<feature type="domain" description="D-isomer specific 2-hydroxyacid dehydrogenase catalytic" evidence="5">
    <location>
        <begin position="8"/>
        <end position="300"/>
    </location>
</feature>
<feature type="domain" description="D-isomer specific 2-hydroxyacid dehydrogenase NAD-binding" evidence="6">
    <location>
        <begin position="99"/>
        <end position="271"/>
    </location>
</feature>
<dbReference type="InterPro" id="IPR050223">
    <property type="entry name" value="D-isomer_2-hydroxyacid_DH"/>
</dbReference>
<evidence type="ECO:0000256" key="3">
    <source>
        <dbReference type="ARBA" id="ARBA00023027"/>
    </source>
</evidence>
<dbReference type="Pfam" id="PF00389">
    <property type="entry name" value="2-Hacid_dh"/>
    <property type="match status" value="1"/>
</dbReference>
<reference evidence="7 8" key="2">
    <citation type="journal article" date="2017" name="Genome Announc.">
        <title>Draft genome sequence of Aquitalea magnusonii strain H3, a plant growth-promoting bacterium of duckweed Lemna minor.</title>
        <authorList>
            <person name="Ishizawa H."/>
            <person name="Kuroda M."/>
            <person name="Ike M."/>
        </authorList>
    </citation>
    <scope>NUCLEOTIDE SEQUENCE [LARGE SCALE GENOMIC DNA]</scope>
    <source>
        <strain evidence="7 8">H3</strain>
    </source>
</reference>
<accession>A0A3G9GG56</accession>
<name>A0A3G9GG56_9NEIS</name>
<protein>
    <submittedName>
        <fullName evidence="7">D-3-phosphoglycerate dehydrogenase</fullName>
        <ecNumber evidence="7">1.1.1.95</ecNumber>
    </submittedName>
</protein>
<dbReference type="EC" id="1.1.1.95" evidence="7"/>
<dbReference type="Gene3D" id="3.40.50.720">
    <property type="entry name" value="NAD(P)-binding Rossmann-like Domain"/>
    <property type="match status" value="2"/>
</dbReference>
<evidence type="ECO:0000259" key="5">
    <source>
        <dbReference type="Pfam" id="PF00389"/>
    </source>
</evidence>
<gene>
    <name evidence="7" type="ORF">DLM_1993</name>
</gene>
<dbReference type="InterPro" id="IPR036291">
    <property type="entry name" value="NAD(P)-bd_dom_sf"/>
</dbReference>
<reference evidence="8" key="1">
    <citation type="journal article" date="2017" name="Biotechnol. Biofuels">
        <title>Evaluation of environmental bacterial communities as a factor affecting the growth of duckweed Lemna minor.</title>
        <authorList>
            <person name="Ishizawa H."/>
            <person name="Kuroda M."/>
            <person name="Morikawa M."/>
            <person name="Ike M."/>
        </authorList>
    </citation>
    <scope>NUCLEOTIDE SEQUENCE [LARGE SCALE GENOMIC DNA]</scope>
    <source>
        <strain evidence="8">H3</strain>
    </source>
</reference>
<dbReference type="SUPFAM" id="SSF52283">
    <property type="entry name" value="Formate/glycerate dehydrogenase catalytic domain-like"/>
    <property type="match status" value="1"/>
</dbReference>
<organism evidence="7 8">
    <name type="scientific">Aquitalea magnusonii</name>
    <dbReference type="NCBI Taxonomy" id="332411"/>
    <lineage>
        <taxon>Bacteria</taxon>
        <taxon>Pseudomonadati</taxon>
        <taxon>Pseudomonadota</taxon>
        <taxon>Betaproteobacteria</taxon>
        <taxon>Neisseriales</taxon>
        <taxon>Chromobacteriaceae</taxon>
        <taxon>Aquitalea</taxon>
    </lineage>
</organism>
<keyword evidence="8" id="KW-1185">Reference proteome</keyword>
<dbReference type="Proteomes" id="UP000198290">
    <property type="component" value="Chromosome"/>
</dbReference>
<dbReference type="GO" id="GO:0030267">
    <property type="term" value="F:glyoxylate reductase (NADPH) activity"/>
    <property type="evidence" value="ECO:0007669"/>
    <property type="project" value="TreeGrafter"/>
</dbReference>
<comment type="similarity">
    <text evidence="4">Belongs to the D-isomer specific 2-hydroxyacid dehydrogenase family.</text>
</comment>
<dbReference type="InterPro" id="IPR006139">
    <property type="entry name" value="D-isomer_2_OHA_DH_cat_dom"/>
</dbReference>
<dbReference type="EMBL" id="AP018823">
    <property type="protein sequence ID" value="BBF85609.1"/>
    <property type="molecule type" value="Genomic_DNA"/>
</dbReference>
<dbReference type="GO" id="GO:0016618">
    <property type="term" value="F:hydroxypyruvate reductase [NAD(P)H] activity"/>
    <property type="evidence" value="ECO:0007669"/>
    <property type="project" value="TreeGrafter"/>
</dbReference>
<evidence type="ECO:0000259" key="6">
    <source>
        <dbReference type="Pfam" id="PF02826"/>
    </source>
</evidence>
<keyword evidence="2 4" id="KW-0560">Oxidoreductase</keyword>
<keyword evidence="3" id="KW-0520">NAD</keyword>
<evidence type="ECO:0000313" key="7">
    <source>
        <dbReference type="EMBL" id="BBF85609.1"/>
    </source>
</evidence>
<dbReference type="PANTHER" id="PTHR10996">
    <property type="entry name" value="2-HYDROXYACID DEHYDROGENASE-RELATED"/>
    <property type="match status" value="1"/>
</dbReference>
<sequence>MPLAPAVMAQLEAQYECLRGWEQQELLAAGKVWPAVRAVVTTGGAGAARQLLQALPALELVACVGVGFDAIDVAYARERGIAITTTPGVLDDCVADTALALLLAVFRRVVQADGFVRAGRWLQGGFPLTHSLAGKRCGIVGLGHIGQAIARRVVAFGMLPCYHGPRPKVGVDYPYYADLLQMAASVDVLVLSLPGGAATRHVVDGRVLDALGPEGVLINIARGSVVDQAALVERLLDGRLGGAGLDVFEDEPVVPDALCKLDSVVLTPHIASATLETRAAMAQLMLDNLQAHFAGRSLLTPLSLV</sequence>
<dbReference type="GO" id="GO:0051287">
    <property type="term" value="F:NAD binding"/>
    <property type="evidence" value="ECO:0007669"/>
    <property type="project" value="InterPro"/>
</dbReference>
<evidence type="ECO:0000256" key="2">
    <source>
        <dbReference type="ARBA" id="ARBA00023002"/>
    </source>
</evidence>
<dbReference type="FunFam" id="3.40.50.720:FF:000213">
    <property type="entry name" value="Putative 2-hydroxyacid dehydrogenase"/>
    <property type="match status" value="1"/>
</dbReference>
<dbReference type="GO" id="GO:0004617">
    <property type="term" value="F:phosphoglycerate dehydrogenase activity"/>
    <property type="evidence" value="ECO:0007669"/>
    <property type="project" value="UniProtKB-EC"/>
</dbReference>
<dbReference type="SUPFAM" id="SSF51735">
    <property type="entry name" value="NAD(P)-binding Rossmann-fold domains"/>
    <property type="match status" value="1"/>
</dbReference>
<reference evidence="8" key="3">
    <citation type="journal article" date="2017" name="Plant Physiol. Biochem.">
        <title>Differential oxidative and antioxidative response of duckweed Lemna minor toward plant growth promoting/inhibiting bacteria.</title>
        <authorList>
            <person name="Ishizawa H."/>
            <person name="Kuroda M."/>
            <person name="Morikawa M."/>
            <person name="Ike M."/>
        </authorList>
    </citation>
    <scope>NUCLEOTIDE SEQUENCE [LARGE SCALE GENOMIC DNA]</scope>
    <source>
        <strain evidence="8">H3</strain>
    </source>
</reference>
<dbReference type="GO" id="GO:0005829">
    <property type="term" value="C:cytosol"/>
    <property type="evidence" value="ECO:0007669"/>
    <property type="project" value="TreeGrafter"/>
</dbReference>
<keyword evidence="1" id="KW-0521">NADP</keyword>
<evidence type="ECO:0000256" key="1">
    <source>
        <dbReference type="ARBA" id="ARBA00022857"/>
    </source>
</evidence>
<evidence type="ECO:0000256" key="4">
    <source>
        <dbReference type="RuleBase" id="RU003719"/>
    </source>
</evidence>
<dbReference type="InterPro" id="IPR006140">
    <property type="entry name" value="D-isomer_DH_NAD-bd"/>
</dbReference>
<dbReference type="KEGG" id="amah:DLM_1993"/>
<evidence type="ECO:0000313" key="8">
    <source>
        <dbReference type="Proteomes" id="UP000198290"/>
    </source>
</evidence>
<proteinExistence type="inferred from homology"/>
<dbReference type="CDD" id="cd12156">
    <property type="entry name" value="HPPR"/>
    <property type="match status" value="1"/>
</dbReference>
<dbReference type="AlphaFoldDB" id="A0A3G9GG56"/>